<reference evidence="2" key="1">
    <citation type="submission" date="2017-05" db="EMBL/GenBank/DDBJ databases">
        <authorList>
            <person name="Rodrigo-Torres L."/>
            <person name="Arahal R. D."/>
            <person name="Lucena T."/>
        </authorList>
    </citation>
    <scope>NUCLEOTIDE SEQUENCE [LARGE SCALE GENOMIC DNA]</scope>
    <source>
        <strain evidence="2">CECT 8715</strain>
    </source>
</reference>
<evidence type="ECO:0000313" key="1">
    <source>
        <dbReference type="EMBL" id="SMX48605.1"/>
    </source>
</evidence>
<sequence>MKHLVIGLVWVALSGNWAEAQVSEWGTSGDWHVRIDAAVGNGCYIEKDFESGIRLAFGYLPDLEGGFISAFSADWLERPLDETGNVKFFTSEEKFAGEVEMMVRDGMPGGRAFFNNPAFALEIAKRRSLRVLGPEGGEFEVDLTGSARAIAEMERCQAAQG</sequence>
<name>A0A238L0I8_9RHOB</name>
<dbReference type="Proteomes" id="UP000202485">
    <property type="component" value="Unassembled WGS sequence"/>
</dbReference>
<organism evidence="1 2">
    <name type="scientific">Ruegeria arenilitoris</name>
    <dbReference type="NCBI Taxonomy" id="1173585"/>
    <lineage>
        <taxon>Bacteria</taxon>
        <taxon>Pseudomonadati</taxon>
        <taxon>Pseudomonadota</taxon>
        <taxon>Alphaproteobacteria</taxon>
        <taxon>Rhodobacterales</taxon>
        <taxon>Roseobacteraceae</taxon>
        <taxon>Ruegeria</taxon>
    </lineage>
</organism>
<evidence type="ECO:0000313" key="2">
    <source>
        <dbReference type="Proteomes" id="UP000202485"/>
    </source>
</evidence>
<accession>A0A238L0I8</accession>
<dbReference type="RefSeq" id="WP_093964988.1">
    <property type="nucleotide sequence ID" value="NZ_FXYG01000004.1"/>
</dbReference>
<dbReference type="OrthoDB" id="7705693at2"/>
<protein>
    <recommendedName>
        <fullName evidence="3">Invasion associated locus B (IalB) protein</fullName>
    </recommendedName>
</protein>
<dbReference type="EMBL" id="FXYG01000004">
    <property type="protein sequence ID" value="SMX48605.1"/>
    <property type="molecule type" value="Genomic_DNA"/>
</dbReference>
<gene>
    <name evidence="1" type="ORF">RUA8715_03547</name>
</gene>
<dbReference type="AlphaFoldDB" id="A0A238L0I8"/>
<proteinExistence type="predicted"/>
<evidence type="ECO:0008006" key="3">
    <source>
        <dbReference type="Google" id="ProtNLM"/>
    </source>
</evidence>
<keyword evidence="2" id="KW-1185">Reference proteome</keyword>